<evidence type="ECO:0000313" key="1">
    <source>
        <dbReference type="EMBL" id="KAI8424909.1"/>
    </source>
</evidence>
<evidence type="ECO:0000313" key="2">
    <source>
        <dbReference type="Proteomes" id="UP001064048"/>
    </source>
</evidence>
<protein>
    <submittedName>
        <fullName evidence="1">Uncharacterized protein</fullName>
    </submittedName>
</protein>
<dbReference type="EMBL" id="CM046111">
    <property type="protein sequence ID" value="KAI8424909.1"/>
    <property type="molecule type" value="Genomic_DNA"/>
</dbReference>
<sequence>MDNHLKIVQWNCRSIINKKSDLLFLLNKYSPIAVALQETWLKPDFFFKISGFSVLREDRSDGYGGVALLINNSFHFAPFSLPPHSAEYSIVAAHLNNILVLSIYIPCPSSSILNEINSILSTIPKPFILLGDFNCHHQSWGSANSNHFGKILLDILNNHNLCFINNGSPTRRTEPNVAVSAVDLSITTPTLAASLSWDVLSSTFGSDHFPIVISIPNNSSFNMQKRCLRTPRLRHILTHANWRQFSIEVEQRISSLSNVVPGNEVKCADDFAKSLIDAADKVFPVKSTRSEKLPSPPWWDSECTSAIKSRKNAELIYAKDMTFDNLSNLSKIVASTKKLLKKKKILGWRNFCTSISPQTSSTEVWQKVKRFRSAFSDTNISSLSPSLTDKFLDQLAPASVPQEILLNRFTFCPSVDNFPTVSTIESPFSLLELKGVLRGLKDSSPGKDGIPYSFLCNLTDCALTYFLNIINTILLTGNVPPSWKVQIIIPILKSNKSPTESSSHRPIALSSVLLKLAEHLVKNRLEWYLESNGLLASSQFGFRRGKSTMDSLSIFTTDIRSALSLNHNTISVFLDVSAAYDNVILTILLEKLNKLKVPICLSNFIINILSERFITVSTGSLELNRVVWKGLPQGSVLSPILYNVYTHDLELALNSPVNILQYADDLLIYYSDDNVATATDIVNSALTRLHIWLCSNGMELSTTKSSVLVFSRMRAIPEATILYNNEPISQVYQAKFLGIIFDSKMSGLPHCEYIVAKCEKLLNILRCLSGVWWGSHPFSLKLIYNALIRSRIDYGSFLLEPSNSAGLKKLDQIQSKCLRLITGAMKSSPINALQVECCDPPLKLRRQFLSDKYLYRSIQFSQHPILNKLENLSSHIRTSRYWLHKSSPCLVKSLQKFRSLDAPTHRSHILPIFTCDYQALIFSPNIKYNLNIDKRSLNANTYFNSKVYSIWPEWHYIFTDASKRSPSGCTGVGIYHSQYKITQLVKFPPETSVFTGEAFGLLKAVEYILIMKLREAVIFSDSLSALQALEKYPFCRSSPSYPVIIEIKTKLFQCFLKGFSVVFTWVPSHCGIKGNEKADKIANKAIEDGDMFPYKNYTHDLINLPRTYLQHSWQECWSQSCILKGKTYSRIQPSIPNKPWFFKYKFCKRSTSVLIRMRLGHVCTPEHLAKINIIDSPACECGSESNKKKDAMHYTRTDATENVQQNINTDDISKNKQTRNEEKETSEDGRELLEEQEYWEQSDYTCEKLNSLKPKYANCQRMTQREMDMVTYKKTIARSPTYYQFDKSTTFILKMLRDKNIVGEYHNIVGYGKNSVVIHAHCIKEFHPMGVAVKVYKLNNDVIHDNAILKRVQREYDHLLMLQNQNKTWYVPYLIHKFRNVIVTDFVGFDQETAPSIAALPSEHSQEMYNILIGELYKLYSKIHLVHGRLSPKNILYIQPRNLPRYIGWAHSVSTEHPMAMQKLMKDCHFLTQFFQERGVSVVPKLKLFEDISGIDSDNIKAVNAKSKCFSTAHVPVLDDEDSFVTIQKKAQHKIQVTAKHEEPWNENSDREIYEEQQYWQMYDFTNKKTNQYRLKRSTAPKMTDRQVDLIAFEKTIARSPSFFNFDRFTTLVLEMLINKNIVREYNNVVYKGQNCVVIHAHRPGSSYSCPPIGFAVKVYRISNDSKNNSAIFKRFQREYDNLLMLENINRAYNPHRVQKINCICTYYKYRNIIVTDFVGKNQECAPTINSLPPERSEEMYHRMVEELKLLYNEAHLVHGNMSSKSILYCWHRPHYIGWSHAVLKDHPKALKKLIKDCYFITKFYERRNVPVQTTEQLFKDVTGLNSISTKVLDVINNKDLWRKQQTIINLSMADPPRLGTAVPHPLTELKYRFVRERKIRSLVQVRVPNRIDQPNIDYEIQVQDPIRRATTKLQNRIALPIRSEPSESESRRTERVSVSERDGDHERGEPLDPVGVSNSGVNKI</sequence>
<gene>
    <name evidence="1" type="ORF">MSG28_006829</name>
</gene>
<organism evidence="1 2">
    <name type="scientific">Choristoneura fumiferana</name>
    <name type="common">Spruce budworm moth</name>
    <name type="synonym">Archips fumiferana</name>
    <dbReference type="NCBI Taxonomy" id="7141"/>
    <lineage>
        <taxon>Eukaryota</taxon>
        <taxon>Metazoa</taxon>
        <taxon>Ecdysozoa</taxon>
        <taxon>Arthropoda</taxon>
        <taxon>Hexapoda</taxon>
        <taxon>Insecta</taxon>
        <taxon>Pterygota</taxon>
        <taxon>Neoptera</taxon>
        <taxon>Endopterygota</taxon>
        <taxon>Lepidoptera</taxon>
        <taxon>Glossata</taxon>
        <taxon>Ditrysia</taxon>
        <taxon>Tortricoidea</taxon>
        <taxon>Tortricidae</taxon>
        <taxon>Tortricinae</taxon>
        <taxon>Choristoneura</taxon>
    </lineage>
</organism>
<dbReference type="Proteomes" id="UP001064048">
    <property type="component" value="Chromosome 11"/>
</dbReference>
<keyword evidence="2" id="KW-1185">Reference proteome</keyword>
<proteinExistence type="predicted"/>
<name>A0ACC0JLA6_CHOFU</name>
<comment type="caution">
    <text evidence="1">The sequence shown here is derived from an EMBL/GenBank/DDBJ whole genome shotgun (WGS) entry which is preliminary data.</text>
</comment>
<reference evidence="1 2" key="1">
    <citation type="journal article" date="2022" name="Genome Biol. Evol.">
        <title>The Spruce Budworm Genome: Reconstructing the Evolutionary History of Antifreeze Proteins.</title>
        <authorList>
            <person name="Beliveau C."/>
            <person name="Gagne P."/>
            <person name="Picq S."/>
            <person name="Vernygora O."/>
            <person name="Keeling C.I."/>
            <person name="Pinkney K."/>
            <person name="Doucet D."/>
            <person name="Wen F."/>
            <person name="Johnston J.S."/>
            <person name="Maaroufi H."/>
            <person name="Boyle B."/>
            <person name="Laroche J."/>
            <person name="Dewar K."/>
            <person name="Juretic N."/>
            <person name="Blackburn G."/>
            <person name="Nisole A."/>
            <person name="Brunet B."/>
            <person name="Brandao M."/>
            <person name="Lumley L."/>
            <person name="Duan J."/>
            <person name="Quan G."/>
            <person name="Lucarotti C.J."/>
            <person name="Roe A.D."/>
            <person name="Sperling F.A.H."/>
            <person name="Levesque R.C."/>
            <person name="Cusson M."/>
        </authorList>
    </citation>
    <scope>NUCLEOTIDE SEQUENCE [LARGE SCALE GENOMIC DNA]</scope>
    <source>
        <strain evidence="1">Glfc:IPQL:Cfum</strain>
    </source>
</reference>
<accession>A0ACC0JLA6</accession>